<dbReference type="HOGENOM" id="CLU_2227352_0_0_1"/>
<sequence>MGTIHPYILASLTNKLTKIDDGSSNSASKQQTQPPCLPACLKEKVTSASSRQVRQLKSPDDPAPAWRRENSECVGAERRRDLGLGVGASKIRPFIISLNGNGGFKP</sequence>
<evidence type="ECO:0000256" key="1">
    <source>
        <dbReference type="SAM" id="MobiDB-lite"/>
    </source>
</evidence>
<dbReference type="Proteomes" id="UP000026961">
    <property type="component" value="Chromosome 5"/>
</dbReference>
<reference evidence="2" key="1">
    <citation type="submission" date="2015-04" db="UniProtKB">
        <authorList>
            <consortium name="EnsemblPlants"/>
        </authorList>
    </citation>
    <scope>IDENTIFICATION</scope>
</reference>
<proteinExistence type="predicted"/>
<evidence type="ECO:0000313" key="2">
    <source>
        <dbReference type="EnsemblPlants" id="OGLUM05G00170.1"/>
    </source>
</evidence>
<keyword evidence="3" id="KW-1185">Reference proteome</keyword>
<protein>
    <submittedName>
        <fullName evidence="2">Uncharacterized protein</fullName>
    </submittedName>
</protein>
<name>A0A0D9ZT12_9ORYZ</name>
<accession>A0A0D9ZT12</accession>
<dbReference type="AlphaFoldDB" id="A0A0D9ZT12"/>
<dbReference type="Gramene" id="OGLUM05G00170.1">
    <property type="protein sequence ID" value="OGLUM05G00170.1"/>
    <property type="gene ID" value="OGLUM05G00170"/>
</dbReference>
<reference evidence="2" key="2">
    <citation type="submission" date="2018-05" db="EMBL/GenBank/DDBJ databases">
        <title>OgluRS3 (Oryza glumaepatula Reference Sequence Version 3).</title>
        <authorList>
            <person name="Zhang J."/>
            <person name="Kudrna D."/>
            <person name="Lee S."/>
            <person name="Talag J."/>
            <person name="Welchert J."/>
            <person name="Wing R.A."/>
        </authorList>
    </citation>
    <scope>NUCLEOTIDE SEQUENCE [LARGE SCALE GENOMIC DNA]</scope>
</reference>
<organism evidence="2">
    <name type="scientific">Oryza glumipatula</name>
    <dbReference type="NCBI Taxonomy" id="40148"/>
    <lineage>
        <taxon>Eukaryota</taxon>
        <taxon>Viridiplantae</taxon>
        <taxon>Streptophyta</taxon>
        <taxon>Embryophyta</taxon>
        <taxon>Tracheophyta</taxon>
        <taxon>Spermatophyta</taxon>
        <taxon>Magnoliopsida</taxon>
        <taxon>Liliopsida</taxon>
        <taxon>Poales</taxon>
        <taxon>Poaceae</taxon>
        <taxon>BOP clade</taxon>
        <taxon>Oryzoideae</taxon>
        <taxon>Oryzeae</taxon>
        <taxon>Oryzinae</taxon>
        <taxon>Oryza</taxon>
    </lineage>
</organism>
<dbReference type="EnsemblPlants" id="OGLUM05G00170.1">
    <property type="protein sequence ID" value="OGLUM05G00170.1"/>
    <property type="gene ID" value="OGLUM05G00170"/>
</dbReference>
<feature type="region of interest" description="Disordered" evidence="1">
    <location>
        <begin position="48"/>
        <end position="72"/>
    </location>
</feature>
<evidence type="ECO:0000313" key="3">
    <source>
        <dbReference type="Proteomes" id="UP000026961"/>
    </source>
</evidence>